<evidence type="ECO:0000313" key="3">
    <source>
        <dbReference type="Proteomes" id="UP000253090"/>
    </source>
</evidence>
<feature type="transmembrane region" description="Helical" evidence="1">
    <location>
        <begin position="6"/>
        <end position="22"/>
    </location>
</feature>
<accession>A0A369BGD6</accession>
<dbReference type="RefSeq" id="WP_114496410.1">
    <property type="nucleotide sequence ID" value="NZ_QPJW01000003.1"/>
</dbReference>
<dbReference type="EMBL" id="QPJW01000003">
    <property type="protein sequence ID" value="RCX20315.1"/>
    <property type="molecule type" value="Genomic_DNA"/>
</dbReference>
<evidence type="ECO:0000256" key="1">
    <source>
        <dbReference type="SAM" id="Phobius"/>
    </source>
</evidence>
<keyword evidence="3" id="KW-1185">Reference proteome</keyword>
<dbReference type="Proteomes" id="UP000253090">
    <property type="component" value="Unassembled WGS sequence"/>
</dbReference>
<comment type="caution">
    <text evidence="2">The sequence shown here is derived from an EMBL/GenBank/DDBJ whole genome shotgun (WGS) entry which is preliminary data.</text>
</comment>
<evidence type="ECO:0000313" key="2">
    <source>
        <dbReference type="EMBL" id="RCX20315.1"/>
    </source>
</evidence>
<proteinExistence type="predicted"/>
<keyword evidence="1" id="KW-1133">Transmembrane helix</keyword>
<dbReference type="OrthoDB" id="2897521at2"/>
<feature type="transmembrane region" description="Helical" evidence="1">
    <location>
        <begin position="42"/>
        <end position="60"/>
    </location>
</feature>
<keyword evidence="1" id="KW-0812">Transmembrane</keyword>
<keyword evidence="1" id="KW-0472">Membrane</keyword>
<sequence length="61" mass="7099">MIRVISYVAIMFLFSGFLMLLIDRKIYITEQRKKEAKAASLLGWVNLACSLLLFGAFFWLH</sequence>
<dbReference type="AlphaFoldDB" id="A0A369BGD6"/>
<dbReference type="NCBIfam" id="NF042414">
    <property type="entry name" value="CLC_0170_fam"/>
    <property type="match status" value="1"/>
</dbReference>
<protein>
    <submittedName>
        <fullName evidence="2">Uncharacterized protein</fullName>
    </submittedName>
</protein>
<name>A0A369BGD6_9BACL</name>
<dbReference type="InterPro" id="IPR049971">
    <property type="entry name" value="CLC_0170-like"/>
</dbReference>
<gene>
    <name evidence="2" type="ORF">DFP94_10335</name>
</gene>
<organism evidence="2 3">
    <name type="scientific">Fontibacillus phaseoli</name>
    <dbReference type="NCBI Taxonomy" id="1416533"/>
    <lineage>
        <taxon>Bacteria</taxon>
        <taxon>Bacillati</taxon>
        <taxon>Bacillota</taxon>
        <taxon>Bacilli</taxon>
        <taxon>Bacillales</taxon>
        <taxon>Paenibacillaceae</taxon>
        <taxon>Fontibacillus</taxon>
    </lineage>
</organism>
<reference evidence="2 3" key="1">
    <citation type="submission" date="2018-07" db="EMBL/GenBank/DDBJ databases">
        <title>Genomic Encyclopedia of Type Strains, Phase III (KMG-III): the genomes of soil and plant-associated and newly described type strains.</title>
        <authorList>
            <person name="Whitman W."/>
        </authorList>
    </citation>
    <scope>NUCLEOTIDE SEQUENCE [LARGE SCALE GENOMIC DNA]</scope>
    <source>
        <strain evidence="2 3">CECT 8333</strain>
    </source>
</reference>